<evidence type="ECO:0000313" key="2">
    <source>
        <dbReference type="Proteomes" id="UP000503349"/>
    </source>
</evidence>
<proteinExistence type="predicted"/>
<reference evidence="1 2" key="1">
    <citation type="submission" date="2019-02" db="EMBL/GenBank/DDBJ databases">
        <title>Opniocepnalus argus genome.</title>
        <authorList>
            <person name="Zhou C."/>
            <person name="Xiao S."/>
        </authorList>
    </citation>
    <scope>NUCLEOTIDE SEQUENCE [LARGE SCALE GENOMIC DNA]</scope>
    <source>
        <strain evidence="1">OARG1902GOOAL</strain>
        <tissue evidence="1">Muscle</tissue>
    </source>
</reference>
<protein>
    <submittedName>
        <fullName evidence="1">Uncharacterized protein</fullName>
    </submittedName>
</protein>
<dbReference type="EMBL" id="CM015728">
    <property type="protein sequence ID" value="KAF3701962.1"/>
    <property type="molecule type" value="Genomic_DNA"/>
</dbReference>
<dbReference type="AlphaFoldDB" id="A0A6G1QHD1"/>
<accession>A0A6G1QHD1</accession>
<evidence type="ECO:0000313" key="1">
    <source>
        <dbReference type="EMBL" id="KAF3701962.1"/>
    </source>
</evidence>
<organism evidence="1 2">
    <name type="scientific">Channa argus</name>
    <name type="common">Northern snakehead</name>
    <name type="synonym">Ophicephalus argus</name>
    <dbReference type="NCBI Taxonomy" id="215402"/>
    <lineage>
        <taxon>Eukaryota</taxon>
        <taxon>Metazoa</taxon>
        <taxon>Chordata</taxon>
        <taxon>Craniata</taxon>
        <taxon>Vertebrata</taxon>
        <taxon>Euteleostomi</taxon>
        <taxon>Actinopterygii</taxon>
        <taxon>Neopterygii</taxon>
        <taxon>Teleostei</taxon>
        <taxon>Neoteleostei</taxon>
        <taxon>Acanthomorphata</taxon>
        <taxon>Anabantaria</taxon>
        <taxon>Anabantiformes</taxon>
        <taxon>Channoidei</taxon>
        <taxon>Channidae</taxon>
        <taxon>Channa</taxon>
    </lineage>
</organism>
<keyword evidence="2" id="KW-1185">Reference proteome</keyword>
<gene>
    <name evidence="1" type="ORF">EXN66_Car017650</name>
</gene>
<reference evidence="2" key="2">
    <citation type="submission" date="2019-02" db="EMBL/GenBank/DDBJ databases">
        <title>Opniocepnalus argus Var Kimnra genome.</title>
        <authorList>
            <person name="Zhou C."/>
            <person name="Xiao S."/>
        </authorList>
    </citation>
    <scope>NUCLEOTIDE SEQUENCE [LARGE SCALE GENOMIC DNA]</scope>
</reference>
<name>A0A6G1QHD1_CHAAH</name>
<dbReference type="Proteomes" id="UP000503349">
    <property type="component" value="Chromosome 17"/>
</dbReference>
<sequence>MEKINDVNSDDGSEDKGLLLGWKIDQWSLREMEMKIQKRMRAMKIRNQRHRKKIKTMKL</sequence>